<dbReference type="InterPro" id="IPR017938">
    <property type="entry name" value="Riboflavin_synthase-like_b-brl"/>
</dbReference>
<organism evidence="10 11">
    <name type="scientific">Ambispora gerdemannii</name>
    <dbReference type="NCBI Taxonomy" id="144530"/>
    <lineage>
        <taxon>Eukaryota</taxon>
        <taxon>Fungi</taxon>
        <taxon>Fungi incertae sedis</taxon>
        <taxon>Mucoromycota</taxon>
        <taxon>Glomeromycotina</taxon>
        <taxon>Glomeromycetes</taxon>
        <taxon>Archaeosporales</taxon>
        <taxon>Ambisporaceae</taxon>
        <taxon>Ambispora</taxon>
    </lineage>
</organism>
<keyword evidence="6" id="KW-0813">Transport</keyword>
<feature type="transmembrane region" description="Helical" evidence="8">
    <location>
        <begin position="142"/>
        <end position="167"/>
    </location>
</feature>
<dbReference type="PROSITE" id="PS51384">
    <property type="entry name" value="FAD_FR"/>
    <property type="match status" value="1"/>
</dbReference>
<dbReference type="EMBL" id="CAJVPL010000275">
    <property type="protein sequence ID" value="CAG8477268.1"/>
    <property type="molecule type" value="Genomic_DNA"/>
</dbReference>
<keyword evidence="11" id="KW-1185">Reference proteome</keyword>
<feature type="transmembrane region" description="Helical" evidence="8">
    <location>
        <begin position="12"/>
        <end position="34"/>
    </location>
</feature>
<feature type="domain" description="FAD-binding FR-type" evidence="9">
    <location>
        <begin position="286"/>
        <end position="395"/>
    </location>
</feature>
<evidence type="ECO:0000256" key="6">
    <source>
        <dbReference type="ARBA" id="ARBA00023065"/>
    </source>
</evidence>
<keyword evidence="5" id="KW-0560">Oxidoreductase</keyword>
<dbReference type="Gene3D" id="3.40.50.80">
    <property type="entry name" value="Nucleotide-binding domain of ferredoxin-NADP reductase (FNR) module"/>
    <property type="match status" value="1"/>
</dbReference>
<dbReference type="PANTHER" id="PTHR11972">
    <property type="entry name" value="NADPH OXIDASE"/>
    <property type="match status" value="1"/>
</dbReference>
<dbReference type="AlphaFoldDB" id="A0A9N8W7V4"/>
<dbReference type="SUPFAM" id="SSF52343">
    <property type="entry name" value="Ferredoxin reductase-like, C-terminal NADP-linked domain"/>
    <property type="match status" value="1"/>
</dbReference>
<dbReference type="GO" id="GO:0005886">
    <property type="term" value="C:plasma membrane"/>
    <property type="evidence" value="ECO:0007669"/>
    <property type="project" value="TreeGrafter"/>
</dbReference>
<evidence type="ECO:0000256" key="7">
    <source>
        <dbReference type="ARBA" id="ARBA00023136"/>
    </source>
</evidence>
<reference evidence="10" key="1">
    <citation type="submission" date="2021-06" db="EMBL/GenBank/DDBJ databases">
        <authorList>
            <person name="Kallberg Y."/>
            <person name="Tangrot J."/>
            <person name="Rosling A."/>
        </authorList>
    </citation>
    <scope>NUCLEOTIDE SEQUENCE</scope>
    <source>
        <strain evidence="10">MT106</strain>
    </source>
</reference>
<dbReference type="InterPro" id="IPR013121">
    <property type="entry name" value="Fe_red_NAD-bd_6"/>
</dbReference>
<evidence type="ECO:0000256" key="2">
    <source>
        <dbReference type="ARBA" id="ARBA00022692"/>
    </source>
</evidence>
<gene>
    <name evidence="10" type="ORF">AGERDE_LOCUS3046</name>
</gene>
<dbReference type="OrthoDB" id="167398at2759"/>
<dbReference type="Pfam" id="PF01794">
    <property type="entry name" value="Ferric_reduct"/>
    <property type="match status" value="1"/>
</dbReference>
<feature type="transmembrane region" description="Helical" evidence="8">
    <location>
        <begin position="243"/>
        <end position="259"/>
    </location>
</feature>
<proteinExistence type="predicted"/>
<dbReference type="Pfam" id="PF08030">
    <property type="entry name" value="NAD_binding_6"/>
    <property type="match status" value="1"/>
</dbReference>
<comment type="subcellular location">
    <subcellularLocation>
        <location evidence="1">Membrane</location>
        <topology evidence="1">Multi-pass membrane protein</topology>
    </subcellularLocation>
</comment>
<evidence type="ECO:0000256" key="8">
    <source>
        <dbReference type="SAM" id="Phobius"/>
    </source>
</evidence>
<sequence length="549" mass="62458">MEFEPDFAASYYLTITLLCIIIALATQHQLLQILRYTRRLRSPRLIDLPTEPREKMAAVVSYDYSRPIRDAGIAPEAKKIHSQLLVIAHKIWNYAIFVFGFGDQSVGEIVIFQAYIALNLIFLYMSLQPGESVNADFTDRTAYLALANAAFIFPLATRNSAFLILLGVPFERVIKYHRWVGRMIFFMIAFHGAYHIQTKYQSTSIYDTLFGDKKYYTGFWASMSLVVIMITSHSVVRRHAFELFYWSHFIFIFFVAFGILHTEWFLPFVGFGTALYIVDRLVRCFLSYRTVKVESIEAIQMGVTRVVFEQKSYYEAGQYVFVNFPNLKSPLSFLKWHPVSLSSAPSILDDGLNYATIHLKCAGGFTKSLYESAYQEMKSSLKLKVDGPYGRTRIDFTEYRSVLLVGGGIGITPMISLLRDLVDRQVAGFSLVTQSIYFVWVIPDHDSYAWFSSEFTEIRNHASALINTKYLLDIKIFLTKAETTPSSIFFKGRPKFNLLLNQIKGCNGSGDIAVGACGPAPMIREIRRAAVSESDAVGLIKVHTETFEL</sequence>
<dbReference type="Gene3D" id="2.40.30.10">
    <property type="entry name" value="Translation factors"/>
    <property type="match status" value="1"/>
</dbReference>
<evidence type="ECO:0000313" key="10">
    <source>
        <dbReference type="EMBL" id="CAG8477268.1"/>
    </source>
</evidence>
<dbReference type="PANTHER" id="PTHR11972:SF69">
    <property type="entry name" value="FERRIC REDUCTION OXIDASE 6-RELATED"/>
    <property type="match status" value="1"/>
</dbReference>
<dbReference type="InterPro" id="IPR050369">
    <property type="entry name" value="RBOH/FRE"/>
</dbReference>
<keyword evidence="6" id="KW-0406">Ion transport</keyword>
<evidence type="ECO:0000256" key="4">
    <source>
        <dbReference type="ARBA" id="ARBA00022989"/>
    </source>
</evidence>
<dbReference type="SFLD" id="SFLDG01168">
    <property type="entry name" value="Ferric_reductase_subgroup_(FRE"/>
    <property type="match status" value="1"/>
</dbReference>
<dbReference type="SFLD" id="SFLDS00052">
    <property type="entry name" value="Ferric_Reductase_Domain"/>
    <property type="match status" value="1"/>
</dbReference>
<comment type="caution">
    <text evidence="10">The sequence shown here is derived from an EMBL/GenBank/DDBJ whole genome shotgun (WGS) entry which is preliminary data.</text>
</comment>
<feature type="transmembrane region" description="Helical" evidence="8">
    <location>
        <begin position="217"/>
        <end position="236"/>
    </location>
</feature>
<evidence type="ECO:0000256" key="1">
    <source>
        <dbReference type="ARBA" id="ARBA00004141"/>
    </source>
</evidence>
<dbReference type="GO" id="GO:0006811">
    <property type="term" value="P:monoatomic ion transport"/>
    <property type="evidence" value="ECO:0007669"/>
    <property type="project" value="UniProtKB-KW"/>
</dbReference>
<feature type="transmembrane region" description="Helical" evidence="8">
    <location>
        <begin position="109"/>
        <end position="127"/>
    </location>
</feature>
<dbReference type="GO" id="GO:0016175">
    <property type="term" value="F:superoxide-generating NAD(P)H oxidase activity"/>
    <property type="evidence" value="ECO:0007669"/>
    <property type="project" value="TreeGrafter"/>
</dbReference>
<keyword evidence="3" id="KW-0249">Electron transport</keyword>
<dbReference type="InterPro" id="IPR039261">
    <property type="entry name" value="FNR_nucleotide-bd"/>
</dbReference>
<dbReference type="InterPro" id="IPR013130">
    <property type="entry name" value="Fe3_Rdtase_TM_dom"/>
</dbReference>
<evidence type="ECO:0000313" key="11">
    <source>
        <dbReference type="Proteomes" id="UP000789831"/>
    </source>
</evidence>
<evidence type="ECO:0000256" key="3">
    <source>
        <dbReference type="ARBA" id="ARBA00022982"/>
    </source>
</evidence>
<evidence type="ECO:0000259" key="9">
    <source>
        <dbReference type="PROSITE" id="PS51384"/>
    </source>
</evidence>
<dbReference type="CDD" id="cd06186">
    <property type="entry name" value="NOX_Duox_like_FAD_NADP"/>
    <property type="match status" value="1"/>
</dbReference>
<dbReference type="Proteomes" id="UP000789831">
    <property type="component" value="Unassembled WGS sequence"/>
</dbReference>
<keyword evidence="2 8" id="KW-0812">Transmembrane</keyword>
<dbReference type="Pfam" id="PF08022">
    <property type="entry name" value="FAD_binding_8"/>
    <property type="match status" value="1"/>
</dbReference>
<name>A0A9N8W7V4_9GLOM</name>
<keyword evidence="4 8" id="KW-1133">Transmembrane helix</keyword>
<evidence type="ECO:0000256" key="5">
    <source>
        <dbReference type="ARBA" id="ARBA00023002"/>
    </source>
</evidence>
<accession>A0A9N8W7V4</accession>
<keyword evidence="7 8" id="KW-0472">Membrane</keyword>
<protein>
    <submittedName>
        <fullName evidence="10">198_t:CDS:1</fullName>
    </submittedName>
</protein>
<feature type="transmembrane region" description="Helical" evidence="8">
    <location>
        <begin position="179"/>
        <end position="197"/>
    </location>
</feature>
<dbReference type="InterPro" id="IPR017927">
    <property type="entry name" value="FAD-bd_FR_type"/>
</dbReference>
<dbReference type="InterPro" id="IPR013112">
    <property type="entry name" value="FAD-bd_8"/>
</dbReference>
<dbReference type="SUPFAM" id="SSF63380">
    <property type="entry name" value="Riboflavin synthase domain-like"/>
    <property type="match status" value="1"/>
</dbReference>